<organism evidence="1 2">
    <name type="scientific">Clarias magur</name>
    <name type="common">Asian catfish</name>
    <name type="synonym">Macropteronotus magur</name>
    <dbReference type="NCBI Taxonomy" id="1594786"/>
    <lineage>
        <taxon>Eukaryota</taxon>
        <taxon>Metazoa</taxon>
        <taxon>Chordata</taxon>
        <taxon>Craniata</taxon>
        <taxon>Vertebrata</taxon>
        <taxon>Euteleostomi</taxon>
        <taxon>Actinopterygii</taxon>
        <taxon>Neopterygii</taxon>
        <taxon>Teleostei</taxon>
        <taxon>Ostariophysi</taxon>
        <taxon>Siluriformes</taxon>
        <taxon>Clariidae</taxon>
        <taxon>Clarias</taxon>
    </lineage>
</organism>
<evidence type="ECO:0000313" key="2">
    <source>
        <dbReference type="Proteomes" id="UP000727407"/>
    </source>
</evidence>
<dbReference type="Proteomes" id="UP000727407">
    <property type="component" value="Unassembled WGS sequence"/>
</dbReference>
<proteinExistence type="predicted"/>
<gene>
    <name evidence="1" type="ORF">DAT39_000318</name>
</gene>
<comment type="caution">
    <text evidence="1">The sequence shown here is derived from an EMBL/GenBank/DDBJ whole genome shotgun (WGS) entry which is preliminary data.</text>
</comment>
<name>A0A8J5C970_CLAMG</name>
<sequence>VLVAQQRLISKQQQPMDQLTAQMAQVQARTATQPAPLLPGFPKWFTVGIFFHLEFTDLQWKLCGMKQPSTQFFKMRKDILTQYACRDEYVPYTQKRVQDMLFPSSTSTVGNFKDLTSAAKLQLTFLPLQHSLKFQTLISGPSRGNT</sequence>
<dbReference type="EMBL" id="QNUK01000001">
    <property type="protein sequence ID" value="KAF5910060.1"/>
    <property type="molecule type" value="Genomic_DNA"/>
</dbReference>
<feature type="non-terminal residue" evidence="1">
    <location>
        <position position="1"/>
    </location>
</feature>
<evidence type="ECO:0000313" key="1">
    <source>
        <dbReference type="EMBL" id="KAF5910060.1"/>
    </source>
</evidence>
<feature type="non-terminal residue" evidence="1">
    <location>
        <position position="146"/>
    </location>
</feature>
<protein>
    <submittedName>
        <fullName evidence="1">Uncharacterized protein</fullName>
    </submittedName>
</protein>
<reference evidence="1" key="1">
    <citation type="submission" date="2020-07" db="EMBL/GenBank/DDBJ databases">
        <title>Clarias magur genome sequencing, assembly and annotation.</title>
        <authorList>
            <person name="Kushwaha B."/>
            <person name="Kumar R."/>
            <person name="Das P."/>
            <person name="Joshi C.G."/>
            <person name="Kumar D."/>
            <person name="Nagpure N.S."/>
            <person name="Pandey M."/>
            <person name="Agarwal S."/>
            <person name="Srivastava S."/>
            <person name="Singh M."/>
            <person name="Sahoo L."/>
            <person name="Jayasankar P."/>
            <person name="Meher P.K."/>
            <person name="Koringa P.G."/>
            <person name="Iquebal M.A."/>
            <person name="Das S.P."/>
            <person name="Bit A."/>
            <person name="Patnaik S."/>
            <person name="Patel N."/>
            <person name="Shah T.M."/>
            <person name="Hinsu A."/>
            <person name="Jena J.K."/>
        </authorList>
    </citation>
    <scope>NUCLEOTIDE SEQUENCE</scope>
    <source>
        <strain evidence="1">CIFAMagur01</strain>
        <tissue evidence="1">Testis</tissue>
    </source>
</reference>
<accession>A0A8J5C970</accession>
<keyword evidence="2" id="KW-1185">Reference proteome</keyword>
<dbReference type="AlphaFoldDB" id="A0A8J5C970"/>